<dbReference type="Proteomes" id="UP000017048">
    <property type="component" value="Unassembled WGS sequence"/>
</dbReference>
<sequence length="101" mass="10885">MVGTEVRWGGTVGTAVSYEVYLRPTEVERALEILAGRGAAPARATTTTVLLPDRRRVDLSGHHVVDGMPVGRIHLPGTRFANIEELGAAMRLAPRDGSEDH</sequence>
<dbReference type="AlphaFoldDB" id="U5E8X0"/>
<protein>
    <submittedName>
        <fullName evidence="1">Uncharacterized protein</fullName>
    </submittedName>
</protein>
<gene>
    <name evidence="1" type="ORF">NCAST_32_10190</name>
</gene>
<name>U5E8X0_NOCAS</name>
<proteinExistence type="predicted"/>
<organism evidence="1 2">
    <name type="scientific">Nocardia asteroides NBRC 15531</name>
    <dbReference type="NCBI Taxonomy" id="1110697"/>
    <lineage>
        <taxon>Bacteria</taxon>
        <taxon>Bacillati</taxon>
        <taxon>Actinomycetota</taxon>
        <taxon>Actinomycetes</taxon>
        <taxon>Mycobacteriales</taxon>
        <taxon>Nocardiaceae</taxon>
        <taxon>Nocardia</taxon>
    </lineage>
</organism>
<reference evidence="1 2" key="1">
    <citation type="journal article" date="2014" name="BMC Genomics">
        <title>Genome based analysis of type-I polyketide synthase and nonribosomal peptide synthetase gene clusters in seven strains of five representative Nocardia species.</title>
        <authorList>
            <person name="Komaki H."/>
            <person name="Ichikawa N."/>
            <person name="Hosoyama A."/>
            <person name="Takahashi-Nakaguchi A."/>
            <person name="Matsuzawa T."/>
            <person name="Suzuki K."/>
            <person name="Fujita N."/>
            <person name="Gonoi T."/>
        </authorList>
    </citation>
    <scope>NUCLEOTIDE SEQUENCE [LARGE SCALE GENOMIC DNA]</scope>
    <source>
        <strain evidence="1 2">NBRC 15531</strain>
    </source>
</reference>
<dbReference type="EMBL" id="BAFO02000032">
    <property type="protein sequence ID" value="GAD86532.1"/>
    <property type="molecule type" value="Genomic_DNA"/>
</dbReference>
<evidence type="ECO:0000313" key="2">
    <source>
        <dbReference type="Proteomes" id="UP000017048"/>
    </source>
</evidence>
<comment type="caution">
    <text evidence="1">The sequence shown here is derived from an EMBL/GenBank/DDBJ whole genome shotgun (WGS) entry which is preliminary data.</text>
</comment>
<accession>U5E8X0</accession>
<evidence type="ECO:0000313" key="1">
    <source>
        <dbReference type="EMBL" id="GAD86532.1"/>
    </source>
</evidence>
<keyword evidence="2" id="KW-1185">Reference proteome</keyword>